<name>A0A7C9NH96_9ACTN</name>
<protein>
    <recommendedName>
        <fullName evidence="4">DUF11 domain-containing protein</fullName>
    </recommendedName>
</protein>
<dbReference type="AlphaFoldDB" id="A0A7C9NH96"/>
<keyword evidence="3" id="KW-1185">Reference proteome</keyword>
<accession>A0A7C9NH96</accession>
<organism evidence="2 3">
    <name type="scientific">Herbidospora solisilvae</name>
    <dbReference type="NCBI Taxonomy" id="2696284"/>
    <lineage>
        <taxon>Bacteria</taxon>
        <taxon>Bacillati</taxon>
        <taxon>Actinomycetota</taxon>
        <taxon>Actinomycetes</taxon>
        <taxon>Streptosporangiales</taxon>
        <taxon>Streptosporangiaceae</taxon>
        <taxon>Herbidospora</taxon>
    </lineage>
</organism>
<keyword evidence="1" id="KW-0472">Membrane</keyword>
<keyword evidence="1" id="KW-0812">Transmembrane</keyword>
<dbReference type="EMBL" id="WXEW01000004">
    <property type="protein sequence ID" value="NAS22978.1"/>
    <property type="molecule type" value="Genomic_DNA"/>
</dbReference>
<proteinExistence type="predicted"/>
<reference evidence="2 3" key="1">
    <citation type="submission" date="2020-01" db="EMBL/GenBank/DDBJ databases">
        <title>Herbidospora sp. NEAU-GS84 nov., a novel actinomycete isolated from soil.</title>
        <authorList>
            <person name="Han L."/>
        </authorList>
    </citation>
    <scope>NUCLEOTIDE SEQUENCE [LARGE SCALE GENOMIC DNA]</scope>
    <source>
        <strain evidence="2 3">NEAU-GS84</strain>
    </source>
</reference>
<evidence type="ECO:0000256" key="1">
    <source>
        <dbReference type="SAM" id="Phobius"/>
    </source>
</evidence>
<gene>
    <name evidence="2" type="ORF">GT755_14910</name>
</gene>
<comment type="caution">
    <text evidence="2">The sequence shown here is derived from an EMBL/GenBank/DDBJ whole genome shotgun (WGS) entry which is preliminary data.</text>
</comment>
<feature type="transmembrane region" description="Helical" evidence="1">
    <location>
        <begin position="129"/>
        <end position="151"/>
    </location>
</feature>
<evidence type="ECO:0000313" key="3">
    <source>
        <dbReference type="Proteomes" id="UP000479526"/>
    </source>
</evidence>
<dbReference type="RefSeq" id="WP_161480308.1">
    <property type="nucleotide sequence ID" value="NZ_WXEW01000004.1"/>
</dbReference>
<evidence type="ECO:0000313" key="2">
    <source>
        <dbReference type="EMBL" id="NAS22978.1"/>
    </source>
</evidence>
<sequence>MLVPLALTALLSGGVSITIENGVTELSGRVEYAVQVVNREPRPVQADVRIAFPPGLTNLRAEGATLSTDHAGWEALLPTGTSTFRLSGRADGGRPSDAVAATACVYLENPTRPEVCASDIDMIGVRGDWSLLGVVALLMALTGAGGAAYLLMRTRRTVTELAAPSDREPERV</sequence>
<keyword evidence="1" id="KW-1133">Transmembrane helix</keyword>
<dbReference type="Proteomes" id="UP000479526">
    <property type="component" value="Unassembled WGS sequence"/>
</dbReference>
<evidence type="ECO:0008006" key="4">
    <source>
        <dbReference type="Google" id="ProtNLM"/>
    </source>
</evidence>